<dbReference type="PANTHER" id="PTHR46033">
    <property type="entry name" value="PROTEIN MAIN-LIKE 2"/>
    <property type="match status" value="1"/>
</dbReference>
<dbReference type="InterPro" id="IPR044824">
    <property type="entry name" value="MAIN-like"/>
</dbReference>
<protein>
    <recommendedName>
        <fullName evidence="1">Aminotransferase-like plant mobile domain-containing protein</fullName>
    </recommendedName>
</protein>
<keyword evidence="3" id="KW-1185">Reference proteome</keyword>
<accession>A0AAD5ZQZ7</accession>
<dbReference type="Pfam" id="PF10536">
    <property type="entry name" value="PMD"/>
    <property type="match status" value="1"/>
</dbReference>
<evidence type="ECO:0000259" key="1">
    <source>
        <dbReference type="Pfam" id="PF10536"/>
    </source>
</evidence>
<name>A0AAD5ZQZ7_9POAL</name>
<evidence type="ECO:0000313" key="2">
    <source>
        <dbReference type="EMBL" id="KAJ3702484.1"/>
    </source>
</evidence>
<comment type="caution">
    <text evidence="2">The sequence shown here is derived from an EMBL/GenBank/DDBJ whole genome shotgun (WGS) entry which is preliminary data.</text>
</comment>
<feature type="domain" description="Aminotransferase-like plant mobile" evidence="1">
    <location>
        <begin position="132"/>
        <end position="224"/>
    </location>
</feature>
<proteinExistence type="predicted"/>
<sequence length="235" mass="27801">MRDVAFLYGLPTTGQVVTGRFDFDDFELLATYALPQDTSQEKVEKRKHAVRFMKLRKMWKDVVLIPDDQDQIDRYTRAFVLELIGCSLFPNSTGDSVPAFYLDLLRIFVLLPFRECTIGVRPHLLRYTETWTLQRWTTRPKSKKFKGSTSASEMDYARNVLLKIRPEHVVWRPYDHMWALMPRYAQVDTSLFIVRIPCIHYWMVMWHYADRVMHQFMLYQTVPPPRPELGGGCRS</sequence>
<dbReference type="EMBL" id="JAMRDG010000001">
    <property type="protein sequence ID" value="KAJ3702484.1"/>
    <property type="molecule type" value="Genomic_DNA"/>
</dbReference>
<organism evidence="2 3">
    <name type="scientific">Rhynchospora tenuis</name>
    <dbReference type="NCBI Taxonomy" id="198213"/>
    <lineage>
        <taxon>Eukaryota</taxon>
        <taxon>Viridiplantae</taxon>
        <taxon>Streptophyta</taxon>
        <taxon>Embryophyta</taxon>
        <taxon>Tracheophyta</taxon>
        <taxon>Spermatophyta</taxon>
        <taxon>Magnoliopsida</taxon>
        <taxon>Liliopsida</taxon>
        <taxon>Poales</taxon>
        <taxon>Cyperaceae</taxon>
        <taxon>Cyperoideae</taxon>
        <taxon>Rhynchosporeae</taxon>
        <taxon>Rhynchospora</taxon>
    </lineage>
</organism>
<dbReference type="Proteomes" id="UP001210211">
    <property type="component" value="Unassembled WGS sequence"/>
</dbReference>
<evidence type="ECO:0000313" key="3">
    <source>
        <dbReference type="Proteomes" id="UP001210211"/>
    </source>
</evidence>
<reference evidence="2 3" key="1">
    <citation type="journal article" date="2022" name="Cell">
        <title>Repeat-based holocentromeres influence genome architecture and karyotype evolution.</title>
        <authorList>
            <person name="Hofstatter P.G."/>
            <person name="Thangavel G."/>
            <person name="Lux T."/>
            <person name="Neumann P."/>
            <person name="Vondrak T."/>
            <person name="Novak P."/>
            <person name="Zhang M."/>
            <person name="Costa L."/>
            <person name="Castellani M."/>
            <person name="Scott A."/>
            <person name="Toegelov H."/>
            <person name="Fuchs J."/>
            <person name="Mata-Sucre Y."/>
            <person name="Dias Y."/>
            <person name="Vanzela A.L.L."/>
            <person name="Huettel B."/>
            <person name="Almeida C.C.S."/>
            <person name="Simkova H."/>
            <person name="Souza G."/>
            <person name="Pedrosa-Harand A."/>
            <person name="Macas J."/>
            <person name="Mayer K.F.X."/>
            <person name="Houben A."/>
            <person name="Marques A."/>
        </authorList>
    </citation>
    <scope>NUCLEOTIDE SEQUENCE [LARGE SCALE GENOMIC DNA]</scope>
    <source>
        <strain evidence="2">RhyTen1mFocal</strain>
    </source>
</reference>
<gene>
    <name evidence="2" type="ORF">LUZ61_006189</name>
</gene>
<dbReference type="InterPro" id="IPR019557">
    <property type="entry name" value="AminoTfrase-like_pln_mobile"/>
</dbReference>
<dbReference type="AlphaFoldDB" id="A0AAD5ZQZ7"/>
<dbReference type="GO" id="GO:0010073">
    <property type="term" value="P:meristem maintenance"/>
    <property type="evidence" value="ECO:0007669"/>
    <property type="project" value="InterPro"/>
</dbReference>
<dbReference type="PANTHER" id="PTHR46033:SF71">
    <property type="entry name" value="OS11G0534500 PROTEIN"/>
    <property type="match status" value="1"/>
</dbReference>